<dbReference type="GO" id="GO:0005737">
    <property type="term" value="C:cytoplasm"/>
    <property type="evidence" value="ECO:0007669"/>
    <property type="project" value="TreeGrafter"/>
</dbReference>
<dbReference type="Pfam" id="PF00106">
    <property type="entry name" value="adh_short"/>
    <property type="match status" value="1"/>
</dbReference>
<dbReference type="Gene3D" id="3.40.50.720">
    <property type="entry name" value="NAD(P)-binding Rossmann-like Domain"/>
    <property type="match status" value="1"/>
</dbReference>
<keyword evidence="5" id="KW-1185">Reference proteome</keyword>
<dbReference type="SUPFAM" id="SSF51735">
    <property type="entry name" value="NAD(P)-binding Rossmann-fold domains"/>
    <property type="match status" value="1"/>
</dbReference>
<sequence length="284" mass="30567">MGVGNFPVRGQIAVVTGGGSGIGLEIAKAIVANGGKALVADLKPTKPAEQFIEASAGKAVFLQTNVTKREQLERIIPAAKKHFGTIPSIYVPAAGILEPNRSNWWADNGESSYATLDINVTHPLQLGRIALRALLRNNIKGVVVHVASLAGLYGRYAHPLYCASKHALVGFVKSMASADPQEGIKFVAVCPGIVKSAIWDDSEDIAKAFNYSELEAIEPHAVAEVVIELIENGDHVGGTCISMDEKGRRQVIDFPQSPVRDSDNPFPVYDFIKKITTKERESKI</sequence>
<dbReference type="PRINTS" id="PR00081">
    <property type="entry name" value="GDHRDH"/>
</dbReference>
<organism evidence="4 5">
    <name type="scientific">Viridothelium virens</name>
    <name type="common">Speckled blister lichen</name>
    <name type="synonym">Trypethelium virens</name>
    <dbReference type="NCBI Taxonomy" id="1048519"/>
    <lineage>
        <taxon>Eukaryota</taxon>
        <taxon>Fungi</taxon>
        <taxon>Dikarya</taxon>
        <taxon>Ascomycota</taxon>
        <taxon>Pezizomycotina</taxon>
        <taxon>Dothideomycetes</taxon>
        <taxon>Dothideomycetes incertae sedis</taxon>
        <taxon>Trypetheliales</taxon>
        <taxon>Trypetheliaceae</taxon>
        <taxon>Viridothelium</taxon>
    </lineage>
</organism>
<dbReference type="PANTHER" id="PTHR44229:SF4">
    <property type="entry name" value="15-HYDROXYPROSTAGLANDIN DEHYDROGENASE [NAD(+)]"/>
    <property type="match status" value="1"/>
</dbReference>
<keyword evidence="3" id="KW-0560">Oxidoreductase</keyword>
<gene>
    <name evidence="4" type="ORF">EV356DRAFT_532045</name>
</gene>
<dbReference type="AlphaFoldDB" id="A0A6A6HCV8"/>
<reference evidence="4" key="1">
    <citation type="journal article" date="2020" name="Stud. Mycol.">
        <title>101 Dothideomycetes genomes: a test case for predicting lifestyles and emergence of pathogens.</title>
        <authorList>
            <person name="Haridas S."/>
            <person name="Albert R."/>
            <person name="Binder M."/>
            <person name="Bloem J."/>
            <person name="Labutti K."/>
            <person name="Salamov A."/>
            <person name="Andreopoulos B."/>
            <person name="Baker S."/>
            <person name="Barry K."/>
            <person name="Bills G."/>
            <person name="Bluhm B."/>
            <person name="Cannon C."/>
            <person name="Castanera R."/>
            <person name="Culley D."/>
            <person name="Daum C."/>
            <person name="Ezra D."/>
            <person name="Gonzalez J."/>
            <person name="Henrissat B."/>
            <person name="Kuo A."/>
            <person name="Liang C."/>
            <person name="Lipzen A."/>
            <person name="Lutzoni F."/>
            <person name="Magnuson J."/>
            <person name="Mondo S."/>
            <person name="Nolan M."/>
            <person name="Ohm R."/>
            <person name="Pangilinan J."/>
            <person name="Park H.-J."/>
            <person name="Ramirez L."/>
            <person name="Alfaro M."/>
            <person name="Sun H."/>
            <person name="Tritt A."/>
            <person name="Yoshinaga Y."/>
            <person name="Zwiers L.-H."/>
            <person name="Turgeon B."/>
            <person name="Goodwin S."/>
            <person name="Spatafora J."/>
            <person name="Crous P."/>
            <person name="Grigoriev I."/>
        </authorList>
    </citation>
    <scope>NUCLEOTIDE SEQUENCE</scope>
    <source>
        <strain evidence="4">Tuck. ex Michener</strain>
    </source>
</reference>
<evidence type="ECO:0000256" key="2">
    <source>
        <dbReference type="ARBA" id="ARBA00022857"/>
    </source>
</evidence>
<evidence type="ECO:0000313" key="4">
    <source>
        <dbReference type="EMBL" id="KAF2235323.1"/>
    </source>
</evidence>
<dbReference type="EMBL" id="ML991792">
    <property type="protein sequence ID" value="KAF2235323.1"/>
    <property type="molecule type" value="Genomic_DNA"/>
</dbReference>
<proteinExistence type="inferred from homology"/>
<dbReference type="InterPro" id="IPR020904">
    <property type="entry name" value="Sc_DH/Rdtase_CS"/>
</dbReference>
<evidence type="ECO:0000256" key="3">
    <source>
        <dbReference type="ARBA" id="ARBA00023002"/>
    </source>
</evidence>
<dbReference type="OrthoDB" id="5296at2759"/>
<accession>A0A6A6HCV8</accession>
<dbReference type="InterPro" id="IPR002347">
    <property type="entry name" value="SDR_fam"/>
</dbReference>
<comment type="similarity">
    <text evidence="1">Belongs to the short-chain dehydrogenases/reductases (SDR) family.</text>
</comment>
<name>A0A6A6HCV8_VIRVR</name>
<dbReference type="InterPro" id="IPR036291">
    <property type="entry name" value="NAD(P)-bd_dom_sf"/>
</dbReference>
<dbReference type="PROSITE" id="PS00061">
    <property type="entry name" value="ADH_SHORT"/>
    <property type="match status" value="1"/>
</dbReference>
<keyword evidence="2" id="KW-0521">NADP</keyword>
<dbReference type="GO" id="GO:0016616">
    <property type="term" value="F:oxidoreductase activity, acting on the CH-OH group of donors, NAD or NADP as acceptor"/>
    <property type="evidence" value="ECO:0007669"/>
    <property type="project" value="TreeGrafter"/>
</dbReference>
<evidence type="ECO:0000256" key="1">
    <source>
        <dbReference type="ARBA" id="ARBA00006484"/>
    </source>
</evidence>
<evidence type="ECO:0000313" key="5">
    <source>
        <dbReference type="Proteomes" id="UP000800092"/>
    </source>
</evidence>
<dbReference type="Proteomes" id="UP000800092">
    <property type="component" value="Unassembled WGS sequence"/>
</dbReference>
<dbReference type="PANTHER" id="PTHR44229">
    <property type="entry name" value="15-HYDROXYPROSTAGLANDIN DEHYDROGENASE [NAD(+)]"/>
    <property type="match status" value="1"/>
</dbReference>
<protein>
    <submittedName>
        <fullName evidence="4">Putative 15-hydroxyprostaglandin dehydrogenase</fullName>
    </submittedName>
</protein>